<feature type="region of interest" description="Disordered" evidence="1">
    <location>
        <begin position="357"/>
        <end position="425"/>
    </location>
</feature>
<feature type="compositionally biased region" description="Low complexity" evidence="1">
    <location>
        <begin position="366"/>
        <end position="377"/>
    </location>
</feature>
<feature type="compositionally biased region" description="Basic and acidic residues" evidence="1">
    <location>
        <begin position="11"/>
        <end position="21"/>
    </location>
</feature>
<feature type="compositionally biased region" description="Polar residues" evidence="1">
    <location>
        <begin position="1"/>
        <end position="10"/>
    </location>
</feature>
<evidence type="ECO:0000313" key="2">
    <source>
        <dbReference type="EMBL" id="KPI87157.1"/>
    </source>
</evidence>
<proteinExistence type="predicted"/>
<sequence>MGSSGSVDATSTRKGDAEGAKDCSALHAYEVHELKTPTTKKKHDAQKRKKESMDRAANCEQRRLPETPKPISTSAASPKKRNSSEATNYSYLPVDFSALQNEARAASAPPVQGPKAISTEARAGLLDEQFWDSLAPKSPAAHHGLQDTALVSCRQHIIQLNLSSNANLTEPHAEQKESVHRKGSENADAGGGRRQVENSDPSIPVQKRPVNVNGERSFSEYSYVCLMNAAHDFDDDLVSDSDTERRSLTGTTSSVGSSFRDAPTVLREPVETMDGHPFPAPTPLNSAPPVDGDMHSYGSNCLTRKGTFGLLMPICRSIVVQRGDMASFRCNGGRRLSRDPEAHDRPREDFAKQLQAVQCTGSKGETPLTPRTTTPRLPRGEIAPPGESKVPSENPSKPHAAPSPAPTWKAPTKADSPRSYPLPQPLMYGPRNNFSRSPFFDVERVLGFQVHRVRRIPSPDWRKMDAVEASQGSPRQVYPYNALPHRPPRAPCMMDFRFLY</sequence>
<feature type="compositionally biased region" description="Basic and acidic residues" evidence="1">
    <location>
        <begin position="171"/>
        <end position="185"/>
    </location>
</feature>
<protein>
    <submittedName>
        <fullName evidence="2">Uncharacterized protein</fullName>
    </submittedName>
</protein>
<evidence type="ECO:0000256" key="1">
    <source>
        <dbReference type="SAM" id="MobiDB-lite"/>
    </source>
</evidence>
<feature type="region of interest" description="Disordered" evidence="1">
    <location>
        <begin position="240"/>
        <end position="262"/>
    </location>
</feature>
<dbReference type="OrthoDB" id="265773at2759"/>
<dbReference type="EMBL" id="LJSK01000100">
    <property type="protein sequence ID" value="KPI87157.1"/>
    <property type="molecule type" value="Genomic_DNA"/>
</dbReference>
<name>A0A0N0P6H2_LEPSE</name>
<organism evidence="2 3">
    <name type="scientific">Leptomonas seymouri</name>
    <dbReference type="NCBI Taxonomy" id="5684"/>
    <lineage>
        <taxon>Eukaryota</taxon>
        <taxon>Discoba</taxon>
        <taxon>Euglenozoa</taxon>
        <taxon>Kinetoplastea</taxon>
        <taxon>Metakinetoplastina</taxon>
        <taxon>Trypanosomatida</taxon>
        <taxon>Trypanosomatidae</taxon>
        <taxon>Leishmaniinae</taxon>
        <taxon>Leptomonas</taxon>
    </lineage>
</organism>
<dbReference type="VEuPathDB" id="TriTrypDB:Lsey_0100_0080"/>
<reference evidence="2 3" key="1">
    <citation type="journal article" date="2015" name="PLoS Pathog.">
        <title>Leptomonas seymouri: Adaptations to the Dixenous Life Cycle Analyzed by Genome Sequencing, Transcriptome Profiling and Co-infection with Leishmania donovani.</title>
        <authorList>
            <person name="Kraeva N."/>
            <person name="Butenko A."/>
            <person name="Hlavacova J."/>
            <person name="Kostygov A."/>
            <person name="Myskova J."/>
            <person name="Grybchuk D."/>
            <person name="Lestinova T."/>
            <person name="Votypka J."/>
            <person name="Volf P."/>
            <person name="Opperdoes F."/>
            <person name="Flegontov P."/>
            <person name="Lukes J."/>
            <person name="Yurchenko V."/>
        </authorList>
    </citation>
    <scope>NUCLEOTIDE SEQUENCE [LARGE SCALE GENOMIC DNA]</scope>
    <source>
        <strain evidence="2 3">ATCC 30220</strain>
    </source>
</reference>
<dbReference type="Proteomes" id="UP000038009">
    <property type="component" value="Unassembled WGS sequence"/>
</dbReference>
<feature type="region of interest" description="Disordered" evidence="1">
    <location>
        <begin position="1"/>
        <end position="86"/>
    </location>
</feature>
<feature type="region of interest" description="Disordered" evidence="1">
    <location>
        <begin position="168"/>
        <end position="211"/>
    </location>
</feature>
<feature type="compositionally biased region" description="Low complexity" evidence="1">
    <location>
        <begin position="248"/>
        <end position="258"/>
    </location>
</feature>
<feature type="compositionally biased region" description="Basic residues" evidence="1">
    <location>
        <begin position="38"/>
        <end position="50"/>
    </location>
</feature>
<keyword evidence="3" id="KW-1185">Reference proteome</keyword>
<evidence type="ECO:0000313" key="3">
    <source>
        <dbReference type="Proteomes" id="UP000038009"/>
    </source>
</evidence>
<dbReference type="AlphaFoldDB" id="A0A0N0P6H2"/>
<dbReference type="OMA" id="LMYGPRN"/>
<accession>A0A0N0P6H2</accession>
<gene>
    <name evidence="2" type="ORF">ABL78_3759</name>
</gene>
<comment type="caution">
    <text evidence="2">The sequence shown here is derived from an EMBL/GenBank/DDBJ whole genome shotgun (WGS) entry which is preliminary data.</text>
</comment>